<keyword evidence="4" id="KW-1185">Reference proteome</keyword>
<dbReference type="InterPro" id="IPR013595">
    <property type="entry name" value="Pept_S33_TAP-like_C"/>
</dbReference>
<organism evidence="3 4">
    <name type="scientific">Stenomitos frigidus ULC18</name>
    <dbReference type="NCBI Taxonomy" id="2107698"/>
    <lineage>
        <taxon>Bacteria</taxon>
        <taxon>Bacillati</taxon>
        <taxon>Cyanobacteriota</taxon>
        <taxon>Cyanophyceae</taxon>
        <taxon>Leptolyngbyales</taxon>
        <taxon>Leptolyngbyaceae</taxon>
        <taxon>Stenomitos</taxon>
    </lineage>
</organism>
<dbReference type="RefSeq" id="WP_106258274.1">
    <property type="nucleotide sequence ID" value="NZ_CAWNSW010000130.1"/>
</dbReference>
<feature type="chain" id="PRO_5015690727" description="Peptidase S33 tripeptidyl aminopeptidase-like C-terminal domain-containing protein" evidence="1">
    <location>
        <begin position="25"/>
        <end position="511"/>
    </location>
</feature>
<dbReference type="InterPro" id="IPR029058">
    <property type="entry name" value="AB_hydrolase_fold"/>
</dbReference>
<dbReference type="Pfam" id="PF08386">
    <property type="entry name" value="Abhydrolase_4"/>
    <property type="match status" value="1"/>
</dbReference>
<dbReference type="SUPFAM" id="SSF53474">
    <property type="entry name" value="alpha/beta-Hydrolases"/>
    <property type="match status" value="1"/>
</dbReference>
<accession>A0A2T1E0B6</accession>
<evidence type="ECO:0000313" key="3">
    <source>
        <dbReference type="EMBL" id="PSB26064.1"/>
    </source>
</evidence>
<dbReference type="Gene3D" id="3.40.50.1820">
    <property type="entry name" value="alpha/beta hydrolase"/>
    <property type="match status" value="1"/>
</dbReference>
<evidence type="ECO:0000256" key="1">
    <source>
        <dbReference type="SAM" id="SignalP"/>
    </source>
</evidence>
<proteinExistence type="predicted"/>
<reference evidence="4" key="1">
    <citation type="submission" date="2018-02" db="EMBL/GenBank/DDBJ databases">
        <authorList>
            <person name="Moore K."/>
            <person name="Momper L."/>
        </authorList>
    </citation>
    <scope>NUCLEOTIDE SEQUENCE [LARGE SCALE GENOMIC DNA]</scope>
    <source>
        <strain evidence="4">ULC18</strain>
    </source>
</reference>
<feature type="signal peptide" evidence="1">
    <location>
        <begin position="1"/>
        <end position="24"/>
    </location>
</feature>
<sequence length="511" mass="55997">MTMRLTRFCQIAILTLTAITTSHTEVNGASPPRSQFGAAWQSVDCKTFDVPSGVAAQSDCGYVTVPEQHGQPHGRTIQLGVVRTRSTSKAPALDPLFVEQGGPGNTTIGMFVNQALPQFPELNALLKSRDLIFMEERGTRYAKPFLSCPEFNAHNIAVAKGEQNYTDPGWIKACHDRFKTQGINPNAFNTRENAADVYVVAETLGYRQFNFYGVSYGTLLGQYVIAQADKHKAKLRSVILDGVVRPDIDFNLASGHTISYALRNLFHACAQDQRCSQAYPDLERKFLAIVDQLNQKPIPITLTIPTSQKTIAAKLDGIAFVDGIMPYLYTTPHGGDLPKQIDAASQGNFGWITKRLSNALESDGAKEMYHTVLCARVKSFQVTPSQVLPAAYPQLLPIGIRESEVVTKACDILQVELKPPFVYENPEIPTLIFNGAYDPMTPQPYGEAVARNLKTAYVYTFPGVGHGALILPPDLPAAACSAQIAADFLTRPQQSPDSRCLTQIKPVFVSE</sequence>
<keyword evidence="1" id="KW-0732">Signal</keyword>
<comment type="caution">
    <text evidence="3">The sequence shown here is derived from an EMBL/GenBank/DDBJ whole genome shotgun (WGS) entry which is preliminary data.</text>
</comment>
<name>A0A2T1E0B6_9CYAN</name>
<reference evidence="3 4" key="2">
    <citation type="submission" date="2018-03" db="EMBL/GenBank/DDBJ databases">
        <title>The ancient ancestry and fast evolution of plastids.</title>
        <authorList>
            <person name="Moore K.R."/>
            <person name="Magnabosco C."/>
            <person name="Momper L."/>
            <person name="Gold D.A."/>
            <person name="Bosak T."/>
            <person name="Fournier G.P."/>
        </authorList>
    </citation>
    <scope>NUCLEOTIDE SEQUENCE [LARGE SCALE GENOMIC DNA]</scope>
    <source>
        <strain evidence="3 4">ULC18</strain>
    </source>
</reference>
<protein>
    <recommendedName>
        <fullName evidence="2">Peptidase S33 tripeptidyl aminopeptidase-like C-terminal domain-containing protein</fullName>
    </recommendedName>
</protein>
<evidence type="ECO:0000259" key="2">
    <source>
        <dbReference type="Pfam" id="PF08386"/>
    </source>
</evidence>
<dbReference type="OrthoDB" id="9796770at2"/>
<dbReference type="AlphaFoldDB" id="A0A2T1E0B6"/>
<dbReference type="Proteomes" id="UP000239576">
    <property type="component" value="Unassembled WGS sequence"/>
</dbReference>
<gene>
    <name evidence="3" type="ORF">C7B82_20835</name>
</gene>
<evidence type="ECO:0000313" key="4">
    <source>
        <dbReference type="Proteomes" id="UP000239576"/>
    </source>
</evidence>
<dbReference type="EMBL" id="PVWK01000116">
    <property type="protein sequence ID" value="PSB26064.1"/>
    <property type="molecule type" value="Genomic_DNA"/>
</dbReference>
<feature type="domain" description="Peptidase S33 tripeptidyl aminopeptidase-like C-terminal" evidence="2">
    <location>
        <begin position="409"/>
        <end position="494"/>
    </location>
</feature>